<gene>
    <name evidence="1" type="ORF">FB474_1513</name>
</gene>
<dbReference type="AlphaFoldDB" id="A0A542ZIY3"/>
<comment type="caution">
    <text evidence="1">The sequence shown here is derived from an EMBL/GenBank/DDBJ whole genome shotgun (WGS) entry which is preliminary data.</text>
</comment>
<name>A0A542ZIY3_9MICO</name>
<keyword evidence="2" id="KW-1185">Reference proteome</keyword>
<reference evidence="1 2" key="1">
    <citation type="submission" date="2019-06" db="EMBL/GenBank/DDBJ databases">
        <title>Sequencing the genomes of 1000 actinobacteria strains.</title>
        <authorList>
            <person name="Klenk H.-P."/>
        </authorList>
    </citation>
    <scope>NUCLEOTIDE SEQUENCE [LARGE SCALE GENOMIC DNA]</scope>
    <source>
        <strain evidence="1 2">DSM 18082</strain>
    </source>
</reference>
<evidence type="ECO:0000313" key="1">
    <source>
        <dbReference type="EMBL" id="TQL60130.1"/>
    </source>
</evidence>
<protein>
    <submittedName>
        <fullName evidence="1">Uncharacterized protein</fullName>
    </submittedName>
</protein>
<dbReference type="EMBL" id="VFOQ01000001">
    <property type="protein sequence ID" value="TQL60130.1"/>
    <property type="molecule type" value="Genomic_DNA"/>
</dbReference>
<proteinExistence type="predicted"/>
<dbReference type="Proteomes" id="UP000319514">
    <property type="component" value="Unassembled WGS sequence"/>
</dbReference>
<accession>A0A542ZIY3</accession>
<sequence>MHAGAPVLLLGGSAQPGRIGVRLAVRDAVAAAESLAGRGLDLRPLLRPEALLAQAATDAATWGRAQVLAPGVLVLLRAGARGDLWPGPLIQTLRAHQPALLYATSPAAAGRYPDCWDLMLRCADELAQARQAPLFYGDAVAGVAALAPIPPGWTVAWRPDLAASRRRAGRTARTPGRGQT</sequence>
<evidence type="ECO:0000313" key="2">
    <source>
        <dbReference type="Proteomes" id="UP000319514"/>
    </source>
</evidence>
<organism evidence="1 2">
    <name type="scientific">Oryzihumus leptocrescens</name>
    <dbReference type="NCBI Taxonomy" id="297536"/>
    <lineage>
        <taxon>Bacteria</taxon>
        <taxon>Bacillati</taxon>
        <taxon>Actinomycetota</taxon>
        <taxon>Actinomycetes</taxon>
        <taxon>Micrococcales</taxon>
        <taxon>Intrasporangiaceae</taxon>
        <taxon>Oryzihumus</taxon>
    </lineage>
</organism>